<dbReference type="EMBL" id="CP047616">
    <property type="protein sequence ID" value="QIW52842.1"/>
    <property type="molecule type" value="Genomic_DNA"/>
</dbReference>
<name>A0A6H0UAP8_9LACT</name>
<evidence type="ECO:0000313" key="3">
    <source>
        <dbReference type="EMBL" id="QIW52842.1"/>
    </source>
</evidence>
<dbReference type="Proteomes" id="UP000501945">
    <property type="component" value="Chromosome"/>
</dbReference>
<dbReference type="GO" id="GO:0003677">
    <property type="term" value="F:DNA binding"/>
    <property type="evidence" value="ECO:0007669"/>
    <property type="project" value="UniProtKB-KW"/>
</dbReference>
<dbReference type="SUPFAM" id="SSF47413">
    <property type="entry name" value="lambda repressor-like DNA-binding domains"/>
    <property type="match status" value="1"/>
</dbReference>
<gene>
    <name evidence="3" type="ORF">GU336_00955</name>
</gene>
<keyword evidence="1" id="KW-0238">DNA-binding</keyword>
<dbReference type="RefSeq" id="WP_167838276.1">
    <property type="nucleotide sequence ID" value="NZ_CP047616.1"/>
</dbReference>
<protein>
    <submittedName>
        <fullName evidence="3">Helix-turn-helix domain-containing protein</fullName>
    </submittedName>
</protein>
<accession>A0A6H0UAP8</accession>
<evidence type="ECO:0000313" key="4">
    <source>
        <dbReference type="Proteomes" id="UP000501945"/>
    </source>
</evidence>
<organism evidence="3 4">
    <name type="scientific">Pseudolactococcus raffinolactis</name>
    <dbReference type="NCBI Taxonomy" id="1366"/>
    <lineage>
        <taxon>Bacteria</taxon>
        <taxon>Bacillati</taxon>
        <taxon>Bacillota</taxon>
        <taxon>Bacilli</taxon>
        <taxon>Lactobacillales</taxon>
        <taxon>Streptococcaceae</taxon>
        <taxon>Pseudolactococcus</taxon>
    </lineage>
</organism>
<dbReference type="AlphaFoldDB" id="A0A6H0UAP8"/>
<proteinExistence type="predicted"/>
<dbReference type="InterPro" id="IPR010982">
    <property type="entry name" value="Lambda_DNA-bd_dom_sf"/>
</dbReference>
<dbReference type="PANTHER" id="PTHR46558:SF11">
    <property type="entry name" value="HTH-TYPE TRANSCRIPTIONAL REGULATOR XRE"/>
    <property type="match status" value="1"/>
</dbReference>
<evidence type="ECO:0000259" key="2">
    <source>
        <dbReference type="PROSITE" id="PS50943"/>
    </source>
</evidence>
<dbReference type="PANTHER" id="PTHR46558">
    <property type="entry name" value="TRACRIPTIONAL REGULATORY PROTEIN-RELATED-RELATED"/>
    <property type="match status" value="1"/>
</dbReference>
<dbReference type="SMART" id="SM00530">
    <property type="entry name" value="HTH_XRE"/>
    <property type="match status" value="1"/>
</dbReference>
<dbReference type="PROSITE" id="PS50943">
    <property type="entry name" value="HTH_CROC1"/>
    <property type="match status" value="1"/>
</dbReference>
<dbReference type="CDD" id="cd00093">
    <property type="entry name" value="HTH_XRE"/>
    <property type="match status" value="1"/>
</dbReference>
<dbReference type="InterPro" id="IPR001387">
    <property type="entry name" value="Cro/C1-type_HTH"/>
</dbReference>
<dbReference type="Gene3D" id="1.10.260.40">
    <property type="entry name" value="lambda repressor-like DNA-binding domains"/>
    <property type="match status" value="1"/>
</dbReference>
<sequence>MIENFSRNLTRLRQMKNISQLELAEHIGVGKATISKIELGTGYPTFSNLDKIACYFNATATQLFGTELEIQLEIGHDNIDEYVKKATTILEARNAIPDILLFQEKINNMKRSEKFE</sequence>
<reference evidence="3 4" key="1">
    <citation type="submission" date="2019-12" db="EMBL/GenBank/DDBJ databases">
        <title>Whole genome sequences of Lactococcus raffinolactis strains isolated from sewage.</title>
        <authorList>
            <person name="Ybazeta G."/>
            <person name="Ross M."/>
            <person name="Brabant-Kirwan D."/>
            <person name="Saleh M."/>
            <person name="Dillon J.A."/>
            <person name="Splinter K."/>
            <person name="Nokhbeh R."/>
        </authorList>
    </citation>
    <scope>NUCLEOTIDE SEQUENCE [LARGE SCALE GENOMIC DNA]</scope>
    <source>
        <strain evidence="3 4">Lr_19_5</strain>
    </source>
</reference>
<feature type="domain" description="HTH cro/C1-type" evidence="2">
    <location>
        <begin position="9"/>
        <end position="63"/>
    </location>
</feature>
<evidence type="ECO:0000256" key="1">
    <source>
        <dbReference type="ARBA" id="ARBA00023125"/>
    </source>
</evidence>
<dbReference type="Pfam" id="PF01381">
    <property type="entry name" value="HTH_3"/>
    <property type="match status" value="1"/>
</dbReference>